<protein>
    <submittedName>
        <fullName evidence="1">Polyketide cyclase</fullName>
    </submittedName>
</protein>
<dbReference type="Proteomes" id="UP000194218">
    <property type="component" value="Chromosome"/>
</dbReference>
<dbReference type="InterPro" id="IPR009959">
    <property type="entry name" value="Cyclase_SnoaL-like"/>
</dbReference>
<dbReference type="RefSeq" id="WP_086157922.1">
    <property type="nucleotide sequence ID" value="NZ_CP021121.1"/>
</dbReference>
<dbReference type="Pfam" id="PF07366">
    <property type="entry name" value="SnoaL"/>
    <property type="match status" value="1"/>
</dbReference>
<dbReference type="SUPFAM" id="SSF54427">
    <property type="entry name" value="NTF2-like"/>
    <property type="match status" value="1"/>
</dbReference>
<keyword evidence="2" id="KW-1185">Reference proteome</keyword>
<gene>
    <name evidence="1" type="ORF">CAG99_05710</name>
</gene>
<name>A0A1W7CUC4_9ACTN</name>
<reference evidence="1 2" key="1">
    <citation type="submission" date="2017-05" db="EMBL/GenBank/DDBJ databases">
        <title>Complete genome sequence of Streptomyces sp. SCSIO 03032 revealed the diverse biosynthetic pathways for its bioactive secondary metabolites.</title>
        <authorList>
            <person name="Ma L."/>
            <person name="Zhu Y."/>
            <person name="Zhang W."/>
            <person name="Zhang G."/>
            <person name="Tian X."/>
            <person name="Zhang S."/>
            <person name="Zhang C."/>
        </authorList>
    </citation>
    <scope>NUCLEOTIDE SEQUENCE [LARGE SCALE GENOMIC DNA]</scope>
    <source>
        <strain evidence="1 2">SCSIO 03032</strain>
    </source>
</reference>
<dbReference type="EMBL" id="CP021121">
    <property type="protein sequence ID" value="ARQ68413.1"/>
    <property type="molecule type" value="Genomic_DNA"/>
</dbReference>
<dbReference type="OrthoDB" id="4153705at2"/>
<dbReference type="KEGG" id="smao:CAG99_05710"/>
<dbReference type="GO" id="GO:0030638">
    <property type="term" value="P:polyketide metabolic process"/>
    <property type="evidence" value="ECO:0007669"/>
    <property type="project" value="InterPro"/>
</dbReference>
<organism evidence="1 2">
    <name type="scientific">Streptomyces marincola</name>
    <dbReference type="NCBI Taxonomy" id="2878388"/>
    <lineage>
        <taxon>Bacteria</taxon>
        <taxon>Bacillati</taxon>
        <taxon>Actinomycetota</taxon>
        <taxon>Actinomycetes</taxon>
        <taxon>Kitasatosporales</taxon>
        <taxon>Streptomycetaceae</taxon>
        <taxon>Streptomyces</taxon>
    </lineage>
</organism>
<evidence type="ECO:0000313" key="1">
    <source>
        <dbReference type="EMBL" id="ARQ68413.1"/>
    </source>
</evidence>
<evidence type="ECO:0000313" key="2">
    <source>
        <dbReference type="Proteomes" id="UP000194218"/>
    </source>
</evidence>
<sequence length="140" mass="14984">MTSLYDRWLNDLWNGDLDTLEDVAAGLVAEDFTGHWPGRPALVRGPAALAEVIRQGRLPFEGLRFTAEVGPLAEGNLIAARWSARGAYAGGAHALPGVTAAPGTPVEFHGHDLLRIEGGRPVEYWVISEAEQLMAQLTGA</sequence>
<proteinExistence type="predicted"/>
<dbReference type="AlphaFoldDB" id="A0A1W7CUC4"/>
<accession>A0A1W7CUC4</accession>
<dbReference type="Gene3D" id="3.10.450.50">
    <property type="match status" value="1"/>
</dbReference>
<dbReference type="InterPro" id="IPR032710">
    <property type="entry name" value="NTF2-like_dom_sf"/>
</dbReference>